<evidence type="ECO:0000313" key="3">
    <source>
        <dbReference type="EMBL" id="KAH7241330.1"/>
    </source>
</evidence>
<evidence type="ECO:0000256" key="1">
    <source>
        <dbReference type="SAM" id="MobiDB-lite"/>
    </source>
</evidence>
<dbReference type="OrthoDB" id="2821871at2759"/>
<dbReference type="Proteomes" id="UP000813427">
    <property type="component" value="Unassembled WGS sequence"/>
</dbReference>
<organism evidence="3 4">
    <name type="scientific">Fusarium tricinctum</name>
    <dbReference type="NCBI Taxonomy" id="61284"/>
    <lineage>
        <taxon>Eukaryota</taxon>
        <taxon>Fungi</taxon>
        <taxon>Dikarya</taxon>
        <taxon>Ascomycota</taxon>
        <taxon>Pezizomycotina</taxon>
        <taxon>Sordariomycetes</taxon>
        <taxon>Hypocreomycetidae</taxon>
        <taxon>Hypocreales</taxon>
        <taxon>Nectriaceae</taxon>
        <taxon>Fusarium</taxon>
        <taxon>Fusarium tricinctum species complex</taxon>
    </lineage>
</organism>
<feature type="region of interest" description="Disordered" evidence="1">
    <location>
        <begin position="26"/>
        <end position="56"/>
    </location>
</feature>
<sequence>MSALENPQARDPIYYKLDLSNYLPPGTDSIDQLGENARDPRPPAAPKRPLLEWPPESERKGKWISKYFDQLDPETEYDQLIRTANFFTGTSFAVAIGYCATFIHLTQTPAGAAAIHSTGKSWRVPHRRFYETQNRFLDWMWFGSGSEETKNSIEVVNKLHAGVWRNLPGTFSAPWEGQMSVIGSAYFETYLRKLCGARNQEPHPHLAAAWPAWTERVLAHFKTEASDGSRSFAVNSPRNWEELEGFFQWFQKLPFDQWTNDEDQAKGRKPAAAFVEEFSTCWFPRQLHWLGRQILLTVVTPKVREQQHIGHPNPVIERLVKLGFKLLFDLTDILPDPVKPDLLLEYQAIKNWEWRRVDDIVNRNWKIRSRYIDFVIVVFFGLLAAFALG</sequence>
<accession>A0A8K0RWP3</accession>
<proteinExistence type="predicted"/>
<protein>
    <recommendedName>
        <fullName evidence="5">ER-bound oxygenase mpaB/mpaB'/Rubber oxygenase catalytic domain-containing protein</fullName>
    </recommendedName>
</protein>
<comment type="caution">
    <text evidence="3">The sequence shown here is derived from an EMBL/GenBank/DDBJ whole genome shotgun (WGS) entry which is preliminary data.</text>
</comment>
<keyword evidence="2" id="KW-0812">Transmembrane</keyword>
<gene>
    <name evidence="3" type="ORF">BKA59DRAFT_528952</name>
</gene>
<dbReference type="EMBL" id="JAGPXF010000005">
    <property type="protein sequence ID" value="KAH7241330.1"/>
    <property type="molecule type" value="Genomic_DNA"/>
</dbReference>
<feature type="transmembrane region" description="Helical" evidence="2">
    <location>
        <begin position="371"/>
        <end position="388"/>
    </location>
</feature>
<dbReference type="AlphaFoldDB" id="A0A8K0RWP3"/>
<reference evidence="3" key="1">
    <citation type="journal article" date="2021" name="Nat. Commun.">
        <title>Genetic determinants of endophytism in the Arabidopsis root mycobiome.</title>
        <authorList>
            <person name="Mesny F."/>
            <person name="Miyauchi S."/>
            <person name="Thiergart T."/>
            <person name="Pickel B."/>
            <person name="Atanasova L."/>
            <person name="Karlsson M."/>
            <person name="Huettel B."/>
            <person name="Barry K.W."/>
            <person name="Haridas S."/>
            <person name="Chen C."/>
            <person name="Bauer D."/>
            <person name="Andreopoulos W."/>
            <person name="Pangilinan J."/>
            <person name="LaButti K."/>
            <person name="Riley R."/>
            <person name="Lipzen A."/>
            <person name="Clum A."/>
            <person name="Drula E."/>
            <person name="Henrissat B."/>
            <person name="Kohler A."/>
            <person name="Grigoriev I.V."/>
            <person name="Martin F.M."/>
            <person name="Hacquard S."/>
        </authorList>
    </citation>
    <scope>NUCLEOTIDE SEQUENCE</scope>
    <source>
        <strain evidence="3">MPI-SDFR-AT-0068</strain>
    </source>
</reference>
<evidence type="ECO:0008006" key="5">
    <source>
        <dbReference type="Google" id="ProtNLM"/>
    </source>
</evidence>
<keyword evidence="4" id="KW-1185">Reference proteome</keyword>
<name>A0A8K0RWP3_9HYPO</name>
<evidence type="ECO:0000313" key="4">
    <source>
        <dbReference type="Proteomes" id="UP000813427"/>
    </source>
</evidence>
<keyword evidence="2" id="KW-0472">Membrane</keyword>
<keyword evidence="2" id="KW-1133">Transmembrane helix</keyword>
<evidence type="ECO:0000256" key="2">
    <source>
        <dbReference type="SAM" id="Phobius"/>
    </source>
</evidence>